<evidence type="ECO:0000256" key="1">
    <source>
        <dbReference type="SAM" id="MobiDB-lite"/>
    </source>
</evidence>
<protein>
    <submittedName>
        <fullName evidence="2">Uncharacterized protein</fullName>
    </submittedName>
</protein>
<dbReference type="AlphaFoldDB" id="A0A5B7JRD5"/>
<gene>
    <name evidence="2" type="ORF">E2C01_090126</name>
</gene>
<feature type="compositionally biased region" description="Low complexity" evidence="1">
    <location>
        <begin position="53"/>
        <end position="65"/>
    </location>
</feature>
<dbReference type="EMBL" id="VSRR010100366">
    <property type="protein sequence ID" value="MPC94934.1"/>
    <property type="molecule type" value="Genomic_DNA"/>
</dbReference>
<accession>A0A5B7JRD5</accession>
<name>A0A5B7JRD5_PORTR</name>
<feature type="compositionally biased region" description="Polar residues" evidence="1">
    <location>
        <begin position="1"/>
        <end position="39"/>
    </location>
</feature>
<dbReference type="Proteomes" id="UP000324222">
    <property type="component" value="Unassembled WGS sequence"/>
</dbReference>
<evidence type="ECO:0000313" key="3">
    <source>
        <dbReference type="Proteomes" id="UP000324222"/>
    </source>
</evidence>
<feature type="region of interest" description="Disordered" evidence="1">
    <location>
        <begin position="1"/>
        <end position="65"/>
    </location>
</feature>
<organism evidence="2 3">
    <name type="scientific">Portunus trituberculatus</name>
    <name type="common">Swimming crab</name>
    <name type="synonym">Neptunus trituberculatus</name>
    <dbReference type="NCBI Taxonomy" id="210409"/>
    <lineage>
        <taxon>Eukaryota</taxon>
        <taxon>Metazoa</taxon>
        <taxon>Ecdysozoa</taxon>
        <taxon>Arthropoda</taxon>
        <taxon>Crustacea</taxon>
        <taxon>Multicrustacea</taxon>
        <taxon>Malacostraca</taxon>
        <taxon>Eumalacostraca</taxon>
        <taxon>Eucarida</taxon>
        <taxon>Decapoda</taxon>
        <taxon>Pleocyemata</taxon>
        <taxon>Brachyura</taxon>
        <taxon>Eubrachyura</taxon>
        <taxon>Portunoidea</taxon>
        <taxon>Portunidae</taxon>
        <taxon>Portuninae</taxon>
        <taxon>Portunus</taxon>
    </lineage>
</organism>
<sequence length="65" mass="7225">MAPGNHNTTTPQPHSYLTTPSYQTPNHSLTTLHTPKQHNTQPHPIHHLHLHHTSTTSQSLTPSVP</sequence>
<keyword evidence="3" id="KW-1185">Reference proteome</keyword>
<proteinExistence type="predicted"/>
<comment type="caution">
    <text evidence="2">The sequence shown here is derived from an EMBL/GenBank/DDBJ whole genome shotgun (WGS) entry which is preliminary data.</text>
</comment>
<reference evidence="2 3" key="1">
    <citation type="submission" date="2019-05" db="EMBL/GenBank/DDBJ databases">
        <title>Another draft genome of Portunus trituberculatus and its Hox gene families provides insights of decapod evolution.</title>
        <authorList>
            <person name="Jeong J.-H."/>
            <person name="Song I."/>
            <person name="Kim S."/>
            <person name="Choi T."/>
            <person name="Kim D."/>
            <person name="Ryu S."/>
            <person name="Kim W."/>
        </authorList>
    </citation>
    <scope>NUCLEOTIDE SEQUENCE [LARGE SCALE GENOMIC DNA]</scope>
    <source>
        <tissue evidence="2">Muscle</tissue>
    </source>
</reference>
<evidence type="ECO:0000313" key="2">
    <source>
        <dbReference type="EMBL" id="MPC94934.1"/>
    </source>
</evidence>